<proteinExistence type="predicted"/>
<evidence type="ECO:0000313" key="1">
    <source>
        <dbReference type="EMBL" id="KAG8000128.1"/>
    </source>
</evidence>
<comment type="caution">
    <text evidence="1">The sequence shown here is derived from an EMBL/GenBank/DDBJ whole genome shotgun (WGS) entry which is preliminary data.</text>
</comment>
<accession>A0ACB7ED88</accession>
<reference evidence="1" key="1">
    <citation type="submission" date="2020-04" db="EMBL/GenBank/DDBJ databases">
        <title>A chromosome-scale assembly and high-density genetic map of the yellow drum (Nibea albiflora) genome.</title>
        <authorList>
            <person name="Xu D."/>
            <person name="Zhang W."/>
            <person name="Chen R."/>
            <person name="Tan P."/>
            <person name="Wang L."/>
            <person name="Song H."/>
            <person name="Tian L."/>
            <person name="Zhu Q."/>
            <person name="Wang B."/>
        </authorList>
    </citation>
    <scope>NUCLEOTIDE SEQUENCE</scope>
    <source>
        <strain evidence="1">ZJHYS-2018</strain>
    </source>
</reference>
<gene>
    <name evidence="1" type="primary">SEMA4G</name>
    <name evidence="1" type="ORF">GBF38_002297</name>
</gene>
<dbReference type="Proteomes" id="UP000805704">
    <property type="component" value="Chromosome 9"/>
</dbReference>
<protein>
    <submittedName>
        <fullName evidence="1">Semaphorin-4G</fullName>
    </submittedName>
</protein>
<evidence type="ECO:0000313" key="2">
    <source>
        <dbReference type="Proteomes" id="UP000805704"/>
    </source>
</evidence>
<dbReference type="EMBL" id="CM024797">
    <property type="protein sequence ID" value="KAG8000128.1"/>
    <property type="molecule type" value="Genomic_DNA"/>
</dbReference>
<name>A0ACB7ED88_NIBAL</name>
<sequence>MKAPEVTGQVTLPPGKRTNLRKPGSERIDHSMRVKFNPLALLLDSSLEGEFDLVQRIIYEVEDPSQPNDEGITALHNAVCAGHTEIVKFLVQFGVNVNAADSDGWTPLHCAASCNNVQVCKFLVESGAAVFAMTYSDMQTAADKCEEMEEGYTQCSQFLYGVQEKMGIMNRGVVYGLWDYNSENPDELSFREGDCMTIIRREDEDEIEWWWARMGDTDGYIPRNLLGWRVMEPVFPPQAFPLSVELLHEKSITEDEEISISLFILILSGLIEKALTLVLLTGPTLMAIPRSCTYAGFLKAFREMCWRLQGCRRFQSSAVNYSTMLLEADSERLYVGARGAVFALNASDISASSAPTIEWEASSEQKRQCLLKGKDNKTECFNHIRFLQRFNTTHLYMCGTHAFRPLCAYIDEERFVMSSQPEEGRDKCPYGPTTGYTALIIEADFVGSALVRESLGSSTGDDDKIYFFFTERSQEQTTTYSHSRVARVARVCKGDRGGRLTLQKRWTSFLKARLTCSLPEYDFHFNMLRSMFVMPGNTPQDTLFYGIFGLEWKNVKASAVCRFSLSEVQEAFQGPYMENQDSDSKWKEYTGKIPDPRPGTCITDALRARDMNVSTSLPDDVLDFVRRHPLMSQQIQPSDRRPLLFRRTTDYTQMAAYMDARHRRTNTPYEGWLHKAVEVEGQLHIIEELQVFEEQQPVNNVLISAKQMSVYVGSPSGVVQLPLSNCRRYTSCYDCVFARDPHCAWDGAQCVDILPHVDRSTLIQDIQHGNRGCENTQTDVALRSRTVRVGDDVLLQCELSSNLATPLWTLDGGELQGYGLNSGFRTGTDGLLIIEARQDQSGLYTCYAVENNIKVAIVSYNVTICLDVQPPPPVEPTEDLYSVFTTLPPPTEHASSERPCRHPPAPLLPHSELLSPRNMEAMYLSLITILGGLCVVLTVVLVYVGFCLRVGHRGKYSLRAAAAAYPNSKKNNRNRKQHRNSSHMELKTISSHCNGNGICNGVSKQHNGGTPDGGFLQIVPGEGHPSPNKEPPPPAPPLPPTPQLSSPECDFPNGLSATLPSVLRRMNGNSYVLLRQSDSENTSPSCYSFAEELNKILEKRKHTLLLPRPDESSV</sequence>
<organism evidence="1 2">
    <name type="scientific">Nibea albiflora</name>
    <name type="common">Yellow drum</name>
    <name type="synonym">Corvina albiflora</name>
    <dbReference type="NCBI Taxonomy" id="240163"/>
    <lineage>
        <taxon>Eukaryota</taxon>
        <taxon>Metazoa</taxon>
        <taxon>Chordata</taxon>
        <taxon>Craniata</taxon>
        <taxon>Vertebrata</taxon>
        <taxon>Euteleostomi</taxon>
        <taxon>Actinopterygii</taxon>
        <taxon>Neopterygii</taxon>
        <taxon>Teleostei</taxon>
        <taxon>Neoteleostei</taxon>
        <taxon>Acanthomorphata</taxon>
        <taxon>Eupercaria</taxon>
        <taxon>Sciaenidae</taxon>
        <taxon>Nibea</taxon>
    </lineage>
</organism>
<keyword evidence="2" id="KW-1185">Reference proteome</keyword>